<dbReference type="Proteomes" id="UP000652761">
    <property type="component" value="Unassembled WGS sequence"/>
</dbReference>
<reference evidence="4" key="1">
    <citation type="submission" date="2017-07" db="EMBL/GenBank/DDBJ databases">
        <title>Taro Niue Genome Assembly and Annotation.</title>
        <authorList>
            <person name="Atibalentja N."/>
            <person name="Keating K."/>
            <person name="Fields C.J."/>
        </authorList>
    </citation>
    <scope>NUCLEOTIDE SEQUENCE</scope>
    <source>
        <strain evidence="4">Niue_2</strain>
        <tissue evidence="4">Leaf</tissue>
    </source>
</reference>
<evidence type="ECO:0000259" key="3">
    <source>
        <dbReference type="PROSITE" id="PS50067"/>
    </source>
</evidence>
<dbReference type="InterPro" id="IPR001752">
    <property type="entry name" value="Kinesin_motor_dom"/>
</dbReference>
<dbReference type="EMBL" id="NMUH01017077">
    <property type="protein sequence ID" value="MQM23613.1"/>
    <property type="molecule type" value="Genomic_DNA"/>
</dbReference>
<comment type="caution">
    <text evidence="2">Lacks conserved residue(s) required for the propagation of feature annotation.</text>
</comment>
<dbReference type="GO" id="GO:0003777">
    <property type="term" value="F:microtubule motor activity"/>
    <property type="evidence" value="ECO:0007669"/>
    <property type="project" value="InterPro"/>
</dbReference>
<gene>
    <name evidence="4" type="ORF">Taro_056680</name>
</gene>
<dbReference type="GO" id="GO:0008017">
    <property type="term" value="F:microtubule binding"/>
    <property type="evidence" value="ECO:0007669"/>
    <property type="project" value="InterPro"/>
</dbReference>
<accession>A0A843XWW5</accession>
<evidence type="ECO:0000256" key="2">
    <source>
        <dbReference type="PROSITE-ProRule" id="PRU00283"/>
    </source>
</evidence>
<comment type="similarity">
    <text evidence="2">Belongs to the TRAFAC class myosin-kinesin ATPase superfamily. Kinesin family.</text>
</comment>
<dbReference type="AlphaFoldDB" id="A0A843XWW5"/>
<keyword evidence="1" id="KW-0505">Motor protein</keyword>
<evidence type="ECO:0000313" key="5">
    <source>
        <dbReference type="Proteomes" id="UP000652761"/>
    </source>
</evidence>
<feature type="domain" description="Kinesin motor" evidence="3">
    <location>
        <begin position="20"/>
        <end position="95"/>
    </location>
</feature>
<organism evidence="4 5">
    <name type="scientific">Colocasia esculenta</name>
    <name type="common">Wild taro</name>
    <name type="synonym">Arum esculentum</name>
    <dbReference type="NCBI Taxonomy" id="4460"/>
    <lineage>
        <taxon>Eukaryota</taxon>
        <taxon>Viridiplantae</taxon>
        <taxon>Streptophyta</taxon>
        <taxon>Embryophyta</taxon>
        <taxon>Tracheophyta</taxon>
        <taxon>Spermatophyta</taxon>
        <taxon>Magnoliopsida</taxon>
        <taxon>Liliopsida</taxon>
        <taxon>Araceae</taxon>
        <taxon>Aroideae</taxon>
        <taxon>Colocasieae</taxon>
        <taxon>Colocasia</taxon>
    </lineage>
</organism>
<sequence>MSPTTLSTSDHSEFSKSKENVTVTVRFRPLSTMTFVDRSAREINKGDEIAWYADGDYTVRNKYNASVAYSFAPAEVTIEALLARRSRDDQANGSF</sequence>
<dbReference type="GO" id="GO:0005524">
    <property type="term" value="F:ATP binding"/>
    <property type="evidence" value="ECO:0007669"/>
    <property type="project" value="InterPro"/>
</dbReference>
<name>A0A843XWW5_COLES</name>
<dbReference type="PROSITE" id="PS50067">
    <property type="entry name" value="KINESIN_MOTOR_2"/>
    <property type="match status" value="1"/>
</dbReference>
<evidence type="ECO:0000313" key="4">
    <source>
        <dbReference type="EMBL" id="MQM23613.1"/>
    </source>
</evidence>
<proteinExistence type="inferred from homology"/>
<comment type="caution">
    <text evidence="4">The sequence shown here is derived from an EMBL/GenBank/DDBJ whole genome shotgun (WGS) entry which is preliminary data.</text>
</comment>
<dbReference type="GO" id="GO:0007018">
    <property type="term" value="P:microtubule-based movement"/>
    <property type="evidence" value="ECO:0007669"/>
    <property type="project" value="InterPro"/>
</dbReference>
<evidence type="ECO:0000256" key="1">
    <source>
        <dbReference type="ARBA" id="ARBA00023175"/>
    </source>
</evidence>
<keyword evidence="5" id="KW-1185">Reference proteome</keyword>
<dbReference type="OrthoDB" id="782632at2759"/>
<protein>
    <recommendedName>
        <fullName evidence="3">Kinesin motor domain-containing protein</fullName>
    </recommendedName>
</protein>